<evidence type="ECO:0000256" key="1">
    <source>
        <dbReference type="ARBA" id="ARBA00022448"/>
    </source>
</evidence>
<dbReference type="Proteomes" id="UP000240505">
    <property type="component" value="Chromosome"/>
</dbReference>
<keyword evidence="2" id="KW-1003">Cell membrane</keyword>
<reference evidence="6 7" key="1">
    <citation type="submission" date="2018-03" db="EMBL/GenBank/DDBJ databases">
        <title>Massilia armeniaca sp. nov., isolated from desert soil.</title>
        <authorList>
            <person name="Huang H."/>
            <person name="Ren M."/>
        </authorList>
    </citation>
    <scope>NUCLEOTIDE SEQUENCE [LARGE SCALE GENOMIC DNA]</scope>
    <source>
        <strain evidence="6 7">ZMN-3</strain>
    </source>
</reference>
<proteinExistence type="predicted"/>
<gene>
    <name evidence="6" type="ORF">C9I28_07820</name>
</gene>
<dbReference type="PANTHER" id="PTHR42939">
    <property type="entry name" value="ABC TRANSPORTER ATP-BINDING PROTEIN ALBC-RELATED"/>
    <property type="match status" value="1"/>
</dbReference>
<keyword evidence="1" id="KW-0813">Transport</keyword>
<dbReference type="KEGG" id="masz:C9I28_07820"/>
<dbReference type="SMART" id="SM00382">
    <property type="entry name" value="AAA"/>
    <property type="match status" value="1"/>
</dbReference>
<protein>
    <submittedName>
        <fullName evidence="6">Copper ABC transporter ATP-binding protein</fullName>
    </submittedName>
</protein>
<evidence type="ECO:0000256" key="3">
    <source>
        <dbReference type="ARBA" id="ARBA00022741"/>
    </source>
</evidence>
<dbReference type="CDD" id="cd03230">
    <property type="entry name" value="ABC_DR_subfamily_A"/>
    <property type="match status" value="1"/>
</dbReference>
<keyword evidence="3" id="KW-0547">Nucleotide-binding</keyword>
<dbReference type="InterPro" id="IPR017871">
    <property type="entry name" value="ABC_transporter-like_CS"/>
</dbReference>
<name>A0A2R4C7V6_9BURK</name>
<accession>A0A2R4C7V6</accession>
<dbReference type="InterPro" id="IPR003439">
    <property type="entry name" value="ABC_transporter-like_ATP-bd"/>
</dbReference>
<dbReference type="InterPro" id="IPR027417">
    <property type="entry name" value="P-loop_NTPase"/>
</dbReference>
<dbReference type="InterPro" id="IPR051782">
    <property type="entry name" value="ABC_Transporter_VariousFunc"/>
</dbReference>
<keyword evidence="2" id="KW-0472">Membrane</keyword>
<evidence type="ECO:0000256" key="2">
    <source>
        <dbReference type="ARBA" id="ARBA00022475"/>
    </source>
</evidence>
<dbReference type="AlphaFoldDB" id="A0A2R4C7V6"/>
<keyword evidence="4 6" id="KW-0067">ATP-binding</keyword>
<dbReference type="InterPro" id="IPR003593">
    <property type="entry name" value="AAA+_ATPase"/>
</dbReference>
<dbReference type="PANTHER" id="PTHR42939:SF1">
    <property type="entry name" value="ABC TRANSPORTER ATP-BINDING PROTEIN ALBC-RELATED"/>
    <property type="match status" value="1"/>
</dbReference>
<dbReference type="Pfam" id="PF00005">
    <property type="entry name" value="ABC_tran"/>
    <property type="match status" value="1"/>
</dbReference>
<evidence type="ECO:0000313" key="6">
    <source>
        <dbReference type="EMBL" id="AVR95641.1"/>
    </source>
</evidence>
<dbReference type="PROSITE" id="PS00211">
    <property type="entry name" value="ABC_TRANSPORTER_1"/>
    <property type="match status" value="1"/>
</dbReference>
<dbReference type="PROSITE" id="PS50893">
    <property type="entry name" value="ABC_TRANSPORTER_2"/>
    <property type="match status" value="1"/>
</dbReference>
<feature type="domain" description="ABC transporter" evidence="5">
    <location>
        <begin position="10"/>
        <end position="238"/>
    </location>
</feature>
<evidence type="ECO:0000256" key="4">
    <source>
        <dbReference type="ARBA" id="ARBA00022840"/>
    </source>
</evidence>
<dbReference type="RefSeq" id="WP_107140992.1">
    <property type="nucleotide sequence ID" value="NZ_CP028324.1"/>
</dbReference>
<dbReference type="GO" id="GO:0016887">
    <property type="term" value="F:ATP hydrolysis activity"/>
    <property type="evidence" value="ECO:0007669"/>
    <property type="project" value="InterPro"/>
</dbReference>
<dbReference type="OrthoDB" id="9804819at2"/>
<sequence>MTSTHTEPAILIDGVTHRFQAMDVLLDVSLAIPRGAMFGLIGHNGAGKSTLFRLMLGLILPTQGSVRVLGQTTAAAAFRQARRRIGYLPENFVTYDNLRGSEVLRLFADLKGVPRCSCAALLERVGLDKAAAARPVHTYSKGMRQRLGLAQALLGEPALLFLDEPTNGLDPRGIADFYAILAAAKTSGTTIVITSHILAEIQERVDDLAILQAGRVAAHGTLPQLRAGVALPLRIEATVAPERHAAMAAALAMLAARSEDPLAWDEAAGRFTVRCPAAAKMAVLAVLVPLAADVVVHESTLEQVFLGYGAKAGARHAERV</sequence>
<dbReference type="EMBL" id="CP028324">
    <property type="protein sequence ID" value="AVR95641.1"/>
    <property type="molecule type" value="Genomic_DNA"/>
</dbReference>
<evidence type="ECO:0000313" key="7">
    <source>
        <dbReference type="Proteomes" id="UP000240505"/>
    </source>
</evidence>
<dbReference type="SUPFAM" id="SSF52540">
    <property type="entry name" value="P-loop containing nucleoside triphosphate hydrolases"/>
    <property type="match status" value="1"/>
</dbReference>
<organism evidence="6 7">
    <name type="scientific">Pseudoduganella armeniaca</name>
    <dbReference type="NCBI Taxonomy" id="2072590"/>
    <lineage>
        <taxon>Bacteria</taxon>
        <taxon>Pseudomonadati</taxon>
        <taxon>Pseudomonadota</taxon>
        <taxon>Betaproteobacteria</taxon>
        <taxon>Burkholderiales</taxon>
        <taxon>Oxalobacteraceae</taxon>
        <taxon>Telluria group</taxon>
        <taxon>Pseudoduganella</taxon>
    </lineage>
</organism>
<evidence type="ECO:0000259" key="5">
    <source>
        <dbReference type="PROSITE" id="PS50893"/>
    </source>
</evidence>
<dbReference type="Gene3D" id="3.40.50.300">
    <property type="entry name" value="P-loop containing nucleotide triphosphate hydrolases"/>
    <property type="match status" value="1"/>
</dbReference>
<dbReference type="GO" id="GO:0005524">
    <property type="term" value="F:ATP binding"/>
    <property type="evidence" value="ECO:0007669"/>
    <property type="project" value="UniProtKB-KW"/>
</dbReference>
<keyword evidence="7" id="KW-1185">Reference proteome</keyword>